<evidence type="ECO:0000313" key="2">
    <source>
        <dbReference type="EMBL" id="GAA4209629.1"/>
    </source>
</evidence>
<reference evidence="3" key="1">
    <citation type="journal article" date="2019" name="Int. J. Syst. Evol. Microbiol.">
        <title>The Global Catalogue of Microorganisms (GCM) 10K type strain sequencing project: providing services to taxonomists for standard genome sequencing and annotation.</title>
        <authorList>
            <consortium name="The Broad Institute Genomics Platform"/>
            <consortium name="The Broad Institute Genome Sequencing Center for Infectious Disease"/>
            <person name="Wu L."/>
            <person name="Ma J."/>
        </authorList>
    </citation>
    <scope>NUCLEOTIDE SEQUENCE [LARGE SCALE GENOMIC DNA]</scope>
    <source>
        <strain evidence="3">JCM 17388</strain>
    </source>
</reference>
<name>A0ABP8BL77_9ACTN</name>
<keyword evidence="3" id="KW-1185">Reference proteome</keyword>
<evidence type="ECO:0000313" key="3">
    <source>
        <dbReference type="Proteomes" id="UP001501251"/>
    </source>
</evidence>
<comment type="caution">
    <text evidence="2">The sequence shown here is derived from an EMBL/GenBank/DDBJ whole genome shotgun (WGS) entry which is preliminary data.</text>
</comment>
<feature type="transmembrane region" description="Helical" evidence="1">
    <location>
        <begin position="49"/>
        <end position="70"/>
    </location>
</feature>
<evidence type="ECO:0008006" key="4">
    <source>
        <dbReference type="Google" id="ProtNLM"/>
    </source>
</evidence>
<feature type="transmembrane region" description="Helical" evidence="1">
    <location>
        <begin position="20"/>
        <end position="37"/>
    </location>
</feature>
<accession>A0ABP8BL77</accession>
<dbReference type="Proteomes" id="UP001501251">
    <property type="component" value="Unassembled WGS sequence"/>
</dbReference>
<dbReference type="EMBL" id="BAABAQ010000020">
    <property type="protein sequence ID" value="GAA4209629.1"/>
    <property type="molecule type" value="Genomic_DNA"/>
</dbReference>
<protein>
    <recommendedName>
        <fullName evidence="4">Histidine kinase</fullName>
    </recommendedName>
</protein>
<evidence type="ECO:0000256" key="1">
    <source>
        <dbReference type="SAM" id="Phobius"/>
    </source>
</evidence>
<dbReference type="RefSeq" id="WP_344923226.1">
    <property type="nucleotide sequence ID" value="NZ_BAABAQ010000020.1"/>
</dbReference>
<keyword evidence="1" id="KW-1133">Transmembrane helix</keyword>
<sequence>MSPTPARKVRLTPRTIREAVVLTANSVLAFYALVWTLDSVLPNTYSTLMLALAVTIAWSGFTVYVVRGIIDDAHTARAAQKQPEDRAERLTVAYDRIARLPIHSTTLGVLTNHAMHTLDDQASGDDIALAISDLIIERNIPCFAAIPDYESNRERVPDDCDAYDDSADLAKLIIPYGGSVAFRLHESNCVRPFAFGDEITIGCPDGSRATAKVIGWGSRPAARRNRPAELVGPMVAITSVTIPAEQAGASQ</sequence>
<keyword evidence="1" id="KW-0472">Membrane</keyword>
<organism evidence="2 3">
    <name type="scientific">Streptosporangium oxazolinicum</name>
    <dbReference type="NCBI Taxonomy" id="909287"/>
    <lineage>
        <taxon>Bacteria</taxon>
        <taxon>Bacillati</taxon>
        <taxon>Actinomycetota</taxon>
        <taxon>Actinomycetes</taxon>
        <taxon>Streptosporangiales</taxon>
        <taxon>Streptosporangiaceae</taxon>
        <taxon>Streptosporangium</taxon>
    </lineage>
</organism>
<proteinExistence type="predicted"/>
<gene>
    <name evidence="2" type="ORF">GCM10022252_76420</name>
</gene>
<keyword evidence="1" id="KW-0812">Transmembrane</keyword>